<keyword evidence="3" id="KW-1185">Reference proteome</keyword>
<keyword evidence="1" id="KW-0812">Transmembrane</keyword>
<feature type="transmembrane region" description="Helical" evidence="1">
    <location>
        <begin position="6"/>
        <end position="29"/>
    </location>
</feature>
<dbReference type="Pfam" id="PF10724">
    <property type="entry name" value="DUF2516"/>
    <property type="match status" value="1"/>
</dbReference>
<protein>
    <recommendedName>
        <fullName evidence="4">DUF2516 family protein</fullName>
    </recommendedName>
</protein>
<dbReference type="InterPro" id="IPR019662">
    <property type="entry name" value="DUF2516"/>
</dbReference>
<comment type="caution">
    <text evidence="2">The sequence shown here is derived from an EMBL/GenBank/DDBJ whole genome shotgun (WGS) entry which is preliminary data.</text>
</comment>
<gene>
    <name evidence="2" type="ORF">GCM10010468_49050</name>
</gene>
<proteinExistence type="predicted"/>
<dbReference type="EMBL" id="BAAAUV010000013">
    <property type="protein sequence ID" value="GAA3222928.1"/>
    <property type="molecule type" value="Genomic_DNA"/>
</dbReference>
<name>A0ABP6QF22_9ACTN</name>
<evidence type="ECO:0000256" key="1">
    <source>
        <dbReference type="SAM" id="Phobius"/>
    </source>
</evidence>
<evidence type="ECO:0000313" key="3">
    <source>
        <dbReference type="Proteomes" id="UP001501237"/>
    </source>
</evidence>
<keyword evidence="1" id="KW-1133">Transmembrane helix</keyword>
<keyword evidence="1" id="KW-0472">Membrane</keyword>
<dbReference type="Proteomes" id="UP001501237">
    <property type="component" value="Unassembled WGS sequence"/>
</dbReference>
<feature type="transmembrane region" description="Helical" evidence="1">
    <location>
        <begin position="49"/>
        <end position="69"/>
    </location>
</feature>
<evidence type="ECO:0008006" key="4">
    <source>
        <dbReference type="Google" id="ProtNLM"/>
    </source>
</evidence>
<accession>A0ABP6QF22</accession>
<organism evidence="2 3">
    <name type="scientific">Actinocorallia longicatena</name>
    <dbReference type="NCBI Taxonomy" id="111803"/>
    <lineage>
        <taxon>Bacteria</taxon>
        <taxon>Bacillati</taxon>
        <taxon>Actinomycetota</taxon>
        <taxon>Actinomycetes</taxon>
        <taxon>Streptosporangiales</taxon>
        <taxon>Thermomonosporaceae</taxon>
        <taxon>Actinocorallia</taxon>
    </lineage>
</organism>
<dbReference type="RefSeq" id="WP_344832409.1">
    <property type="nucleotide sequence ID" value="NZ_BAAAUV010000013.1"/>
</dbReference>
<feature type="transmembrane region" description="Helical" evidence="1">
    <location>
        <begin position="75"/>
        <end position="94"/>
    </location>
</feature>
<sequence length="111" mass="12120">MLTDVHFGLSLVFWALAIIGFLMEAFSLVDVLRRPAGAFPAANKQTKKLWTIILSFATLFGFAAATLYLDSLGMFAIAAFIAAVIYLADVRPAIKEYGGNDGRRMGPYGPW</sequence>
<reference evidence="3" key="1">
    <citation type="journal article" date="2019" name="Int. J. Syst. Evol. Microbiol.">
        <title>The Global Catalogue of Microorganisms (GCM) 10K type strain sequencing project: providing services to taxonomists for standard genome sequencing and annotation.</title>
        <authorList>
            <consortium name="The Broad Institute Genomics Platform"/>
            <consortium name="The Broad Institute Genome Sequencing Center for Infectious Disease"/>
            <person name="Wu L."/>
            <person name="Ma J."/>
        </authorList>
    </citation>
    <scope>NUCLEOTIDE SEQUENCE [LARGE SCALE GENOMIC DNA]</scope>
    <source>
        <strain evidence="3">JCM 9377</strain>
    </source>
</reference>
<evidence type="ECO:0000313" key="2">
    <source>
        <dbReference type="EMBL" id="GAA3222928.1"/>
    </source>
</evidence>